<dbReference type="AlphaFoldDB" id="A0A9P0MKJ3"/>
<dbReference type="EMBL" id="CAKOFQ010008480">
    <property type="protein sequence ID" value="CAH2014356.1"/>
    <property type="molecule type" value="Genomic_DNA"/>
</dbReference>
<dbReference type="Proteomes" id="UP001152888">
    <property type="component" value="Unassembled WGS sequence"/>
</dbReference>
<name>A0A9P0MKJ3_ACAOB</name>
<organism evidence="1 2">
    <name type="scientific">Acanthoscelides obtectus</name>
    <name type="common">Bean weevil</name>
    <name type="synonym">Bruchus obtectus</name>
    <dbReference type="NCBI Taxonomy" id="200917"/>
    <lineage>
        <taxon>Eukaryota</taxon>
        <taxon>Metazoa</taxon>
        <taxon>Ecdysozoa</taxon>
        <taxon>Arthropoda</taxon>
        <taxon>Hexapoda</taxon>
        <taxon>Insecta</taxon>
        <taxon>Pterygota</taxon>
        <taxon>Neoptera</taxon>
        <taxon>Endopterygota</taxon>
        <taxon>Coleoptera</taxon>
        <taxon>Polyphaga</taxon>
        <taxon>Cucujiformia</taxon>
        <taxon>Chrysomeloidea</taxon>
        <taxon>Chrysomelidae</taxon>
        <taxon>Bruchinae</taxon>
        <taxon>Bruchini</taxon>
        <taxon>Acanthoscelides</taxon>
    </lineage>
</organism>
<protein>
    <submittedName>
        <fullName evidence="1">Uncharacterized protein</fullName>
    </submittedName>
</protein>
<evidence type="ECO:0000313" key="1">
    <source>
        <dbReference type="EMBL" id="CAH2014356.1"/>
    </source>
</evidence>
<sequence>MDGGWRRRTRIVVINMWFLMGDGRRGNYWEWLNGFDWIRCLFKNIVAKCCLLNVYKCYRVEEA</sequence>
<evidence type="ECO:0000313" key="2">
    <source>
        <dbReference type="Proteomes" id="UP001152888"/>
    </source>
</evidence>
<proteinExistence type="predicted"/>
<accession>A0A9P0MKJ3</accession>
<comment type="caution">
    <text evidence="1">The sequence shown here is derived from an EMBL/GenBank/DDBJ whole genome shotgun (WGS) entry which is preliminary data.</text>
</comment>
<keyword evidence="2" id="KW-1185">Reference proteome</keyword>
<gene>
    <name evidence="1" type="ORF">ACAOBT_LOCUS34059</name>
</gene>
<reference evidence="1" key="1">
    <citation type="submission" date="2022-03" db="EMBL/GenBank/DDBJ databases">
        <authorList>
            <person name="Sayadi A."/>
        </authorList>
    </citation>
    <scope>NUCLEOTIDE SEQUENCE</scope>
</reference>